<dbReference type="GO" id="GO:0005737">
    <property type="term" value="C:cytoplasm"/>
    <property type="evidence" value="ECO:0007669"/>
    <property type="project" value="TreeGrafter"/>
</dbReference>
<evidence type="ECO:0000256" key="6">
    <source>
        <dbReference type="ARBA" id="ARBA00022840"/>
    </source>
</evidence>
<keyword evidence="6 8" id="KW-0067">ATP-binding</keyword>
<comment type="similarity">
    <text evidence="1 8">Belongs to the thymidylate kinase family.</text>
</comment>
<evidence type="ECO:0000256" key="3">
    <source>
        <dbReference type="ARBA" id="ARBA00022727"/>
    </source>
</evidence>
<evidence type="ECO:0000256" key="1">
    <source>
        <dbReference type="ARBA" id="ARBA00009776"/>
    </source>
</evidence>
<feature type="domain" description="Thymidylate kinase-like" evidence="9">
    <location>
        <begin position="16"/>
        <end position="194"/>
    </location>
</feature>
<dbReference type="InterPro" id="IPR018094">
    <property type="entry name" value="Thymidylate_kinase"/>
</dbReference>
<evidence type="ECO:0000259" key="9">
    <source>
        <dbReference type="Pfam" id="PF02223"/>
    </source>
</evidence>
<dbReference type="InterPro" id="IPR039430">
    <property type="entry name" value="Thymidylate_kin-like_dom"/>
</dbReference>
<comment type="caution">
    <text evidence="8">Lacks conserved residue(s) required for the propagation of feature annotation.</text>
</comment>
<dbReference type="GO" id="GO:0006235">
    <property type="term" value="P:dTTP biosynthetic process"/>
    <property type="evidence" value="ECO:0007669"/>
    <property type="project" value="UniProtKB-UniRule"/>
</dbReference>
<dbReference type="GO" id="GO:0006227">
    <property type="term" value="P:dUDP biosynthetic process"/>
    <property type="evidence" value="ECO:0007669"/>
    <property type="project" value="TreeGrafter"/>
</dbReference>
<keyword evidence="4 8" id="KW-0547">Nucleotide-binding</keyword>
<dbReference type="GO" id="GO:0006233">
    <property type="term" value="P:dTDP biosynthetic process"/>
    <property type="evidence" value="ECO:0007669"/>
    <property type="project" value="InterPro"/>
</dbReference>
<evidence type="ECO:0000313" key="11">
    <source>
        <dbReference type="Proteomes" id="UP000231469"/>
    </source>
</evidence>
<dbReference type="EC" id="2.7.4.9" evidence="8"/>
<dbReference type="PANTHER" id="PTHR10344:SF4">
    <property type="entry name" value="UMP-CMP KINASE 2, MITOCHONDRIAL"/>
    <property type="match status" value="1"/>
</dbReference>
<comment type="catalytic activity">
    <reaction evidence="7 8">
        <text>dTMP + ATP = dTDP + ADP</text>
        <dbReference type="Rhea" id="RHEA:13517"/>
        <dbReference type="ChEBI" id="CHEBI:30616"/>
        <dbReference type="ChEBI" id="CHEBI:58369"/>
        <dbReference type="ChEBI" id="CHEBI:63528"/>
        <dbReference type="ChEBI" id="CHEBI:456216"/>
        <dbReference type="EC" id="2.7.4.9"/>
    </reaction>
</comment>
<dbReference type="GO" id="GO:0005524">
    <property type="term" value="F:ATP binding"/>
    <property type="evidence" value="ECO:0007669"/>
    <property type="project" value="UniProtKB-UniRule"/>
</dbReference>
<protein>
    <recommendedName>
        <fullName evidence="8">Thymidylate kinase</fullName>
        <ecNumber evidence="8">2.7.4.9</ecNumber>
    </recommendedName>
    <alternativeName>
        <fullName evidence="8">dTMP kinase</fullName>
    </alternativeName>
</protein>
<gene>
    <name evidence="8 10" type="primary">tmk</name>
    <name evidence="10" type="ORF">COX73_00380</name>
</gene>
<dbReference type="GO" id="GO:0004798">
    <property type="term" value="F:dTMP kinase activity"/>
    <property type="evidence" value="ECO:0007669"/>
    <property type="project" value="UniProtKB-UniRule"/>
</dbReference>
<proteinExistence type="inferred from homology"/>
<dbReference type="AlphaFoldDB" id="A0A2M7VL44"/>
<dbReference type="Proteomes" id="UP000231469">
    <property type="component" value="Unassembled WGS sequence"/>
</dbReference>
<dbReference type="Gene3D" id="3.40.50.300">
    <property type="entry name" value="P-loop containing nucleotide triphosphate hydrolases"/>
    <property type="match status" value="1"/>
</dbReference>
<name>A0A2M7VL44_9BACT</name>
<comment type="caution">
    <text evidence="10">The sequence shown here is derived from an EMBL/GenBank/DDBJ whole genome shotgun (WGS) entry which is preliminary data.</text>
</comment>
<dbReference type="CDD" id="cd01672">
    <property type="entry name" value="TMPK"/>
    <property type="match status" value="1"/>
</dbReference>
<keyword evidence="3 8" id="KW-0545">Nucleotide biosynthesis</keyword>
<keyword evidence="5 8" id="KW-0418">Kinase</keyword>
<dbReference type="PANTHER" id="PTHR10344">
    <property type="entry name" value="THYMIDYLATE KINASE"/>
    <property type="match status" value="1"/>
</dbReference>
<reference evidence="11" key="1">
    <citation type="submission" date="2017-09" db="EMBL/GenBank/DDBJ databases">
        <title>Depth-based differentiation of microbial function through sediment-hosted aquifers and enrichment of novel symbionts in the deep terrestrial subsurface.</title>
        <authorList>
            <person name="Probst A.J."/>
            <person name="Ladd B."/>
            <person name="Jarett J.K."/>
            <person name="Geller-Mcgrath D.E."/>
            <person name="Sieber C.M.K."/>
            <person name="Emerson J.B."/>
            <person name="Anantharaman K."/>
            <person name="Thomas B.C."/>
            <person name="Malmstrom R."/>
            <person name="Stieglmeier M."/>
            <person name="Klingl A."/>
            <person name="Woyke T."/>
            <person name="Ryan C.M."/>
            <person name="Banfield J.F."/>
        </authorList>
    </citation>
    <scope>NUCLEOTIDE SEQUENCE [LARGE SCALE GENOMIC DNA]</scope>
</reference>
<dbReference type="SUPFAM" id="SSF52540">
    <property type="entry name" value="P-loop containing nucleoside triphosphate hydrolases"/>
    <property type="match status" value="1"/>
</dbReference>
<evidence type="ECO:0000256" key="5">
    <source>
        <dbReference type="ARBA" id="ARBA00022777"/>
    </source>
</evidence>
<dbReference type="Pfam" id="PF02223">
    <property type="entry name" value="Thymidylate_kin"/>
    <property type="match status" value="1"/>
</dbReference>
<sequence>MKKNNYPGKFIVCDSLDGAGNSTQVNLLADYLNKKGKRTHITKEPTSSLIGGLIKSQLTHDWRSSPECFQLLFSADRAYHLEKEILPLLKKGINVISDRYSFSAMAYGGVEISDLDWLIEINKPFLIPDITFFLKVSPKVCIKRIMETRFEVALYEKEKILEKVWRNYEKLAKMFENIYIIDGEKSIEEITKEIRKIVTKKLW</sequence>
<organism evidence="10 11">
    <name type="scientific">bacterium (Candidatus Gribaldobacteria) CG_4_10_14_0_2_um_filter_36_18</name>
    <dbReference type="NCBI Taxonomy" id="2014264"/>
    <lineage>
        <taxon>Bacteria</taxon>
        <taxon>Candidatus Gribaldobacteria</taxon>
    </lineage>
</organism>
<accession>A0A2M7VL44</accession>
<dbReference type="EMBL" id="PFPS01000016">
    <property type="protein sequence ID" value="PJA02514.1"/>
    <property type="molecule type" value="Genomic_DNA"/>
</dbReference>
<comment type="function">
    <text evidence="8">Phosphorylation of dTMP to form dTDP in both de novo and salvage pathways of dTTP synthesis.</text>
</comment>
<evidence type="ECO:0000256" key="8">
    <source>
        <dbReference type="HAMAP-Rule" id="MF_00165"/>
    </source>
</evidence>
<evidence type="ECO:0000256" key="4">
    <source>
        <dbReference type="ARBA" id="ARBA00022741"/>
    </source>
</evidence>
<dbReference type="NCBIfam" id="TIGR00041">
    <property type="entry name" value="DTMP_kinase"/>
    <property type="match status" value="1"/>
</dbReference>
<evidence type="ECO:0000313" key="10">
    <source>
        <dbReference type="EMBL" id="PJA02514.1"/>
    </source>
</evidence>
<dbReference type="HAMAP" id="MF_00165">
    <property type="entry name" value="Thymidylate_kinase"/>
    <property type="match status" value="1"/>
</dbReference>
<dbReference type="InterPro" id="IPR027417">
    <property type="entry name" value="P-loop_NTPase"/>
</dbReference>
<evidence type="ECO:0000256" key="7">
    <source>
        <dbReference type="ARBA" id="ARBA00048743"/>
    </source>
</evidence>
<keyword evidence="2 8" id="KW-0808">Transferase</keyword>
<evidence type="ECO:0000256" key="2">
    <source>
        <dbReference type="ARBA" id="ARBA00022679"/>
    </source>
</evidence>